<gene>
    <name evidence="4" type="ORF">LG35_01345</name>
</gene>
<dbReference type="InterPro" id="IPR051159">
    <property type="entry name" value="Hexapeptide_acetyltransf"/>
</dbReference>
<comment type="caution">
    <text evidence="4">The sequence shown here is derived from an EMBL/GenBank/DDBJ whole genome shotgun (WGS) entry which is preliminary data.</text>
</comment>
<dbReference type="PROSITE" id="PS00101">
    <property type="entry name" value="HEXAPEP_TRANSFERASES"/>
    <property type="match status" value="1"/>
</dbReference>
<name>A0ABR4YKB6_9BACT</name>
<dbReference type="InterPro" id="IPR011004">
    <property type="entry name" value="Trimer_LpxA-like_sf"/>
</dbReference>
<evidence type="ECO:0000313" key="5">
    <source>
        <dbReference type="Proteomes" id="UP000030889"/>
    </source>
</evidence>
<dbReference type="Proteomes" id="UP000030889">
    <property type="component" value="Unassembled WGS sequence"/>
</dbReference>
<dbReference type="Pfam" id="PF00132">
    <property type="entry name" value="Hexapep"/>
    <property type="match status" value="1"/>
</dbReference>
<keyword evidence="3" id="KW-0012">Acyltransferase</keyword>
<dbReference type="EMBL" id="JRGF01000002">
    <property type="protein sequence ID" value="KHE42695.1"/>
    <property type="molecule type" value="Genomic_DNA"/>
</dbReference>
<reference evidence="4 5" key="1">
    <citation type="submission" date="2014-09" db="EMBL/GenBank/DDBJ databases">
        <title>Alistipes sp. 627, sp. nov., a novel member of the family Rikenellaceae isolated from human faeces.</title>
        <authorList>
            <person name="Shkoporov A.N."/>
            <person name="Chaplin A.V."/>
            <person name="Motuzova O.V."/>
            <person name="Kafarskaia L.I."/>
            <person name="Khokhlova E.V."/>
            <person name="Efimov B.A."/>
        </authorList>
    </citation>
    <scope>NUCLEOTIDE SEQUENCE [LARGE SCALE GENOMIC DNA]</scope>
    <source>
        <strain evidence="4 5">627</strain>
    </source>
</reference>
<accession>A0ABR4YKB6</accession>
<organism evidence="4 5">
    <name type="scientific">Alistipes inops</name>
    <dbReference type="NCBI Taxonomy" id="1501391"/>
    <lineage>
        <taxon>Bacteria</taxon>
        <taxon>Pseudomonadati</taxon>
        <taxon>Bacteroidota</taxon>
        <taxon>Bacteroidia</taxon>
        <taxon>Bacteroidales</taxon>
        <taxon>Rikenellaceae</taxon>
        <taxon>Alistipes</taxon>
    </lineage>
</organism>
<dbReference type="PANTHER" id="PTHR23416">
    <property type="entry name" value="SIALIC ACID SYNTHASE-RELATED"/>
    <property type="match status" value="1"/>
</dbReference>
<dbReference type="InterPro" id="IPR001451">
    <property type="entry name" value="Hexapep"/>
</dbReference>
<evidence type="ECO:0000256" key="2">
    <source>
        <dbReference type="ARBA" id="ARBA00022737"/>
    </source>
</evidence>
<dbReference type="Gene3D" id="2.160.10.10">
    <property type="entry name" value="Hexapeptide repeat proteins"/>
    <property type="match status" value="1"/>
</dbReference>
<keyword evidence="1" id="KW-0808">Transferase</keyword>
<sequence length="118" mass="12429">MRIGNHCSINHNNVFQAGKRTGTITLGNNVLTAANVMFVAYTHSFDTPDVPIMDQDCYDAPIVVEDDVWIGFGAIILAGVTIGKGAVVAAGAVVKSDVPAYAIVGGVPARVLKMRKTE</sequence>
<dbReference type="CDD" id="cd04647">
    <property type="entry name" value="LbH_MAT_like"/>
    <property type="match status" value="1"/>
</dbReference>
<evidence type="ECO:0000256" key="1">
    <source>
        <dbReference type="ARBA" id="ARBA00022679"/>
    </source>
</evidence>
<dbReference type="SUPFAM" id="SSF51161">
    <property type="entry name" value="Trimeric LpxA-like enzymes"/>
    <property type="match status" value="1"/>
</dbReference>
<dbReference type="InterPro" id="IPR018357">
    <property type="entry name" value="Hexapep_transf_CS"/>
</dbReference>
<evidence type="ECO:0000313" key="4">
    <source>
        <dbReference type="EMBL" id="KHE42695.1"/>
    </source>
</evidence>
<protein>
    <recommendedName>
        <fullName evidence="6">Acetyltransferase</fullName>
    </recommendedName>
</protein>
<evidence type="ECO:0008006" key="6">
    <source>
        <dbReference type="Google" id="ProtNLM"/>
    </source>
</evidence>
<proteinExistence type="predicted"/>
<evidence type="ECO:0000256" key="3">
    <source>
        <dbReference type="ARBA" id="ARBA00023315"/>
    </source>
</evidence>
<keyword evidence="2" id="KW-0677">Repeat</keyword>
<keyword evidence="5" id="KW-1185">Reference proteome</keyword>